<accession>A0ABP9FRN0</accession>
<keyword evidence="3" id="KW-1185">Reference proteome</keyword>
<dbReference type="InterPro" id="IPR036514">
    <property type="entry name" value="SGNH_hydro_sf"/>
</dbReference>
<dbReference type="CDD" id="cd00229">
    <property type="entry name" value="SGNH_hydrolase"/>
    <property type="match status" value="1"/>
</dbReference>
<proteinExistence type="predicted"/>
<evidence type="ECO:0000313" key="2">
    <source>
        <dbReference type="EMBL" id="GAA4914427.1"/>
    </source>
</evidence>
<evidence type="ECO:0000259" key="1">
    <source>
        <dbReference type="Pfam" id="PF13472"/>
    </source>
</evidence>
<name>A0ABP9FRN0_9SPHI</name>
<dbReference type="SUPFAM" id="SSF52266">
    <property type="entry name" value="SGNH hydrolase"/>
    <property type="match status" value="1"/>
</dbReference>
<reference evidence="3" key="1">
    <citation type="journal article" date="2019" name="Int. J. Syst. Evol. Microbiol.">
        <title>The Global Catalogue of Microorganisms (GCM) 10K type strain sequencing project: providing services to taxonomists for standard genome sequencing and annotation.</title>
        <authorList>
            <consortium name="The Broad Institute Genomics Platform"/>
            <consortium name="The Broad Institute Genome Sequencing Center for Infectious Disease"/>
            <person name="Wu L."/>
            <person name="Ma J."/>
        </authorList>
    </citation>
    <scope>NUCLEOTIDE SEQUENCE [LARGE SCALE GENOMIC DNA]</scope>
    <source>
        <strain evidence="3">JCM 18283</strain>
    </source>
</reference>
<evidence type="ECO:0000313" key="3">
    <source>
        <dbReference type="Proteomes" id="UP001501436"/>
    </source>
</evidence>
<organism evidence="2 3">
    <name type="scientific">Mucilaginibacter defluvii</name>
    <dbReference type="NCBI Taxonomy" id="1196019"/>
    <lineage>
        <taxon>Bacteria</taxon>
        <taxon>Pseudomonadati</taxon>
        <taxon>Bacteroidota</taxon>
        <taxon>Sphingobacteriia</taxon>
        <taxon>Sphingobacteriales</taxon>
        <taxon>Sphingobacteriaceae</taxon>
        <taxon>Mucilaginibacter</taxon>
    </lineage>
</organism>
<dbReference type="RefSeq" id="WP_345330696.1">
    <property type="nucleotide sequence ID" value="NZ_BAABJI010000002.1"/>
</dbReference>
<dbReference type="Gene3D" id="3.40.50.1110">
    <property type="entry name" value="SGNH hydrolase"/>
    <property type="match status" value="1"/>
</dbReference>
<gene>
    <name evidence="2" type="ORF">GCM10023313_17260</name>
</gene>
<dbReference type="Pfam" id="PF13472">
    <property type="entry name" value="Lipase_GDSL_2"/>
    <property type="match status" value="1"/>
</dbReference>
<dbReference type="InterPro" id="IPR013830">
    <property type="entry name" value="SGNH_hydro"/>
</dbReference>
<dbReference type="Proteomes" id="UP001501436">
    <property type="component" value="Unassembled WGS sequence"/>
</dbReference>
<comment type="caution">
    <text evidence="2">The sequence shown here is derived from an EMBL/GenBank/DDBJ whole genome shotgun (WGS) entry which is preliminary data.</text>
</comment>
<protein>
    <recommendedName>
        <fullName evidence="1">SGNH hydrolase-type esterase domain-containing protein</fullName>
    </recommendedName>
</protein>
<feature type="domain" description="SGNH hydrolase-type esterase" evidence="1">
    <location>
        <begin position="215"/>
        <end position="416"/>
    </location>
</feature>
<dbReference type="EMBL" id="BAABJI010000002">
    <property type="protein sequence ID" value="GAA4914427.1"/>
    <property type="molecule type" value="Genomic_DNA"/>
</dbReference>
<sequence length="436" mass="47341">MDIAQILAGSFGSGATTSTLSVTSNLGPPNLDTVPGVHSAGRSWFPVTQIGTYINFLGGDGQPLVFPEPPSGKIFTDGAIFDTGNAYVLTYKVTDVSAFLSNYYNQQQIRSLAVIKDKFDIVQPDTETHIFGLRDLVGNYAALLDNLGRFFTQGFGVPGKFTIVNGENDDIIALKDNLTGACALRLTKDGTLKVRYVEGIDFYNALKGRNFWFEGDSITTAPRPQDGITDQNIYWAIIRDVFKCNVVANGIAGSSLSVPPAIYNPGGIGTPMCETSRLDTSNASFIPDGQIIFGGTNDLIGRSCTLGTMSSTGTDTIIGAMKFMFSYLQRRNKISDLFFVTPLQRATSGFPATNTATNLNADDMVHAMLEVCFRYGVKAFNAYSESGFNYENMYSDAQTSSPLSPDKLHPNIAGHKKFGLWLGSGMNTYYKNKYSL</sequence>